<name>A0ABU1NZT6_9BACL</name>
<feature type="compositionally biased region" description="Basic and acidic residues" evidence="1">
    <location>
        <begin position="24"/>
        <end position="36"/>
    </location>
</feature>
<sequence length="52" mass="5995">MKFIFAVAACILLLLLAYQADTPDRTQDPHPMKHNQEQFSRMQPAYDKDSAK</sequence>
<dbReference type="Proteomes" id="UP001267290">
    <property type="component" value="Unassembled WGS sequence"/>
</dbReference>
<gene>
    <name evidence="3" type="ORF">J2736_004190</name>
</gene>
<dbReference type="RefSeq" id="WP_310500469.1">
    <property type="nucleotide sequence ID" value="NZ_JAVDSB010000008.1"/>
</dbReference>
<feature type="chain" id="PRO_5045881931" evidence="2">
    <location>
        <begin position="21"/>
        <end position="52"/>
    </location>
</feature>
<proteinExistence type="predicted"/>
<keyword evidence="2" id="KW-0732">Signal</keyword>
<feature type="region of interest" description="Disordered" evidence="1">
    <location>
        <begin position="24"/>
        <end position="52"/>
    </location>
</feature>
<feature type="signal peptide" evidence="2">
    <location>
        <begin position="1"/>
        <end position="20"/>
    </location>
</feature>
<protein>
    <submittedName>
        <fullName evidence="3">Uncharacterized protein</fullName>
    </submittedName>
</protein>
<dbReference type="EMBL" id="JAVDSB010000008">
    <property type="protein sequence ID" value="MDR6552983.1"/>
    <property type="molecule type" value="Genomic_DNA"/>
</dbReference>
<keyword evidence="4" id="KW-1185">Reference proteome</keyword>
<evidence type="ECO:0000256" key="1">
    <source>
        <dbReference type="SAM" id="MobiDB-lite"/>
    </source>
</evidence>
<evidence type="ECO:0000313" key="3">
    <source>
        <dbReference type="EMBL" id="MDR6552983.1"/>
    </source>
</evidence>
<organism evidence="3 4">
    <name type="scientific">Paenibacillus qinlingensis</name>
    <dbReference type="NCBI Taxonomy" id="1837343"/>
    <lineage>
        <taxon>Bacteria</taxon>
        <taxon>Bacillati</taxon>
        <taxon>Bacillota</taxon>
        <taxon>Bacilli</taxon>
        <taxon>Bacillales</taxon>
        <taxon>Paenibacillaceae</taxon>
        <taxon>Paenibacillus</taxon>
    </lineage>
</organism>
<reference evidence="3 4" key="1">
    <citation type="submission" date="2023-07" db="EMBL/GenBank/DDBJ databases">
        <title>Sorghum-associated microbial communities from plants grown in Nebraska, USA.</title>
        <authorList>
            <person name="Schachtman D."/>
        </authorList>
    </citation>
    <scope>NUCLEOTIDE SEQUENCE [LARGE SCALE GENOMIC DNA]</scope>
    <source>
        <strain evidence="3 4">CC258</strain>
    </source>
</reference>
<accession>A0ABU1NZT6</accession>
<evidence type="ECO:0000313" key="4">
    <source>
        <dbReference type="Proteomes" id="UP001267290"/>
    </source>
</evidence>
<evidence type="ECO:0000256" key="2">
    <source>
        <dbReference type="SAM" id="SignalP"/>
    </source>
</evidence>
<comment type="caution">
    <text evidence="3">The sequence shown here is derived from an EMBL/GenBank/DDBJ whole genome shotgun (WGS) entry which is preliminary data.</text>
</comment>